<reference evidence="3" key="1">
    <citation type="submission" date="2022-03" db="EMBL/GenBank/DDBJ databases">
        <title>De novo assembled genomes of Belliella spp. (Cyclobacteriaceae) strains.</title>
        <authorList>
            <person name="Szabo A."/>
            <person name="Korponai K."/>
            <person name="Felfoldi T."/>
        </authorList>
    </citation>
    <scope>NUCLEOTIDE SEQUENCE</scope>
    <source>
        <strain evidence="3">DSM 111903</strain>
    </source>
</reference>
<comment type="caution">
    <text evidence="3">The sequence shown here is derived from an EMBL/GenBank/DDBJ whole genome shotgun (WGS) entry which is preliminary data.</text>
</comment>
<dbReference type="Pfam" id="PF18962">
    <property type="entry name" value="Por_Secre_tail"/>
    <property type="match status" value="1"/>
</dbReference>
<dbReference type="NCBIfam" id="TIGR04183">
    <property type="entry name" value="Por_Secre_tail"/>
    <property type="match status" value="1"/>
</dbReference>
<protein>
    <submittedName>
        <fullName evidence="3">T9SS type A sorting domain-containing protein</fullName>
    </submittedName>
</protein>
<dbReference type="InterPro" id="IPR001850">
    <property type="entry name" value="Flavi_NS3_S7"/>
</dbReference>
<proteinExistence type="predicted"/>
<feature type="domain" description="Secretion system C-terminal sorting" evidence="2">
    <location>
        <begin position="353"/>
        <end position="435"/>
    </location>
</feature>
<name>A0ABS9VD21_9BACT</name>
<sequence>MNSSPSREVTYAGWSRANVEATSGVAIHHPNGDVKKISLENDNLTNVPIWTTWVRDIFGNPVVECPPNTHWQAIFDSPGIGIDPSTVQPGSSGSPIFNQNHQVVGQLHGDYLNTNNDFCDNRRGQFGRFDISWGRDNNGDFLPGRNAANSLAPWLDPNNTNAMATNTTLLPTISGPDFLCSSSEDFIVNNVPLGSSISWSSTPSGAVSFSNNSDSPTVTWLGGNFGSITLTATIVSTCGSIEISKDVSVGGISENDLQIIGDDLVCYGNYLYTVQYNGDISILNYDWNVPSGWSVTPVSNPHPNQAMIYIPPYESFPQTIELFVQTECGYQGAWFFEVWDQSIGCASPFAFSVYPNPVDDEFMIVGKMEFQSTQNDMETVIPNFSATLFDQDGNPKLEGYSADGQILFKTDHLRSGIYVLHILNDGEKEERKILIQH</sequence>
<dbReference type="EMBL" id="JAKZGO010000009">
    <property type="protein sequence ID" value="MCH7414337.1"/>
    <property type="molecule type" value="Genomic_DNA"/>
</dbReference>
<accession>A0ABS9VD21</accession>
<dbReference type="InterPro" id="IPR043504">
    <property type="entry name" value="Peptidase_S1_PA_chymotrypsin"/>
</dbReference>
<dbReference type="InterPro" id="IPR009003">
    <property type="entry name" value="Peptidase_S1_PA"/>
</dbReference>
<evidence type="ECO:0000313" key="4">
    <source>
        <dbReference type="Proteomes" id="UP001165430"/>
    </source>
</evidence>
<gene>
    <name evidence="3" type="ORF">MM213_12635</name>
</gene>
<dbReference type="Pfam" id="PF00949">
    <property type="entry name" value="Peptidase_S7"/>
    <property type="match status" value="1"/>
</dbReference>
<dbReference type="Proteomes" id="UP001165430">
    <property type="component" value="Unassembled WGS sequence"/>
</dbReference>
<dbReference type="InterPro" id="IPR026444">
    <property type="entry name" value="Secre_tail"/>
</dbReference>
<evidence type="ECO:0000259" key="1">
    <source>
        <dbReference type="Pfam" id="PF00949"/>
    </source>
</evidence>
<evidence type="ECO:0000259" key="2">
    <source>
        <dbReference type="Pfam" id="PF18962"/>
    </source>
</evidence>
<dbReference type="RefSeq" id="WP_241412747.1">
    <property type="nucleotide sequence ID" value="NZ_JAKZGO010000009.1"/>
</dbReference>
<evidence type="ECO:0000313" key="3">
    <source>
        <dbReference type="EMBL" id="MCH7414337.1"/>
    </source>
</evidence>
<keyword evidence="4" id="KW-1185">Reference proteome</keyword>
<feature type="domain" description="Peptidase S7" evidence="1">
    <location>
        <begin position="79"/>
        <end position="105"/>
    </location>
</feature>
<dbReference type="Gene3D" id="2.40.10.10">
    <property type="entry name" value="Trypsin-like serine proteases"/>
    <property type="match status" value="1"/>
</dbReference>
<dbReference type="SUPFAM" id="SSF50494">
    <property type="entry name" value="Trypsin-like serine proteases"/>
    <property type="match status" value="1"/>
</dbReference>
<organism evidence="3 4">
    <name type="scientific">Belliella alkalica</name>
    <dbReference type="NCBI Taxonomy" id="1730871"/>
    <lineage>
        <taxon>Bacteria</taxon>
        <taxon>Pseudomonadati</taxon>
        <taxon>Bacteroidota</taxon>
        <taxon>Cytophagia</taxon>
        <taxon>Cytophagales</taxon>
        <taxon>Cyclobacteriaceae</taxon>
        <taxon>Belliella</taxon>
    </lineage>
</organism>